<gene>
    <name evidence="1" type="ORF">MDA_GLEAN10025311</name>
</gene>
<keyword evidence="2" id="KW-1185">Reference proteome</keyword>
<sequence>MVRFGDEVWVHINFQTNGKLLEASFIRRIISQLKEKSDV</sequence>
<dbReference type="Proteomes" id="UP000010556">
    <property type="component" value="Unassembled WGS sequence"/>
</dbReference>
<accession>L5M002</accession>
<dbReference type="AlphaFoldDB" id="L5M002"/>
<evidence type="ECO:0000313" key="2">
    <source>
        <dbReference type="Proteomes" id="UP000010556"/>
    </source>
</evidence>
<proteinExistence type="predicted"/>
<organism evidence="1 2">
    <name type="scientific">Myotis davidii</name>
    <name type="common">David's myotis</name>
    <dbReference type="NCBI Taxonomy" id="225400"/>
    <lineage>
        <taxon>Eukaryota</taxon>
        <taxon>Metazoa</taxon>
        <taxon>Chordata</taxon>
        <taxon>Craniata</taxon>
        <taxon>Vertebrata</taxon>
        <taxon>Euteleostomi</taxon>
        <taxon>Mammalia</taxon>
        <taxon>Eutheria</taxon>
        <taxon>Laurasiatheria</taxon>
        <taxon>Chiroptera</taxon>
        <taxon>Yangochiroptera</taxon>
        <taxon>Vespertilionidae</taxon>
        <taxon>Myotis</taxon>
    </lineage>
</organism>
<reference evidence="2" key="1">
    <citation type="journal article" date="2013" name="Science">
        <title>Comparative analysis of bat genomes provides insight into the evolution of flight and immunity.</title>
        <authorList>
            <person name="Zhang G."/>
            <person name="Cowled C."/>
            <person name="Shi Z."/>
            <person name="Huang Z."/>
            <person name="Bishop-Lilly K.A."/>
            <person name="Fang X."/>
            <person name="Wynne J.W."/>
            <person name="Xiong Z."/>
            <person name="Baker M.L."/>
            <person name="Zhao W."/>
            <person name="Tachedjian M."/>
            <person name="Zhu Y."/>
            <person name="Zhou P."/>
            <person name="Jiang X."/>
            <person name="Ng J."/>
            <person name="Yang L."/>
            <person name="Wu L."/>
            <person name="Xiao J."/>
            <person name="Feng Y."/>
            <person name="Chen Y."/>
            <person name="Sun X."/>
            <person name="Zhang Y."/>
            <person name="Marsh G.A."/>
            <person name="Crameri G."/>
            <person name="Broder C.C."/>
            <person name="Frey K.G."/>
            <person name="Wang L.F."/>
            <person name="Wang J."/>
        </authorList>
    </citation>
    <scope>NUCLEOTIDE SEQUENCE [LARGE SCALE GENOMIC DNA]</scope>
</reference>
<dbReference type="EMBL" id="KB105967">
    <property type="protein sequence ID" value="ELK31647.1"/>
    <property type="molecule type" value="Genomic_DNA"/>
</dbReference>
<protein>
    <submittedName>
        <fullName evidence="1">Uncharacterized protein</fullName>
    </submittedName>
</protein>
<name>L5M002_MYODS</name>
<evidence type="ECO:0000313" key="1">
    <source>
        <dbReference type="EMBL" id="ELK31647.1"/>
    </source>
</evidence>